<evidence type="ECO:0000256" key="1">
    <source>
        <dbReference type="SAM" id="SignalP"/>
    </source>
</evidence>
<dbReference type="Gene3D" id="2.40.128.90">
    <property type="entry name" value="OMPT-like"/>
    <property type="match status" value="1"/>
</dbReference>
<evidence type="ECO:0000313" key="2">
    <source>
        <dbReference type="EMBL" id="GHC67616.1"/>
    </source>
</evidence>
<dbReference type="Proteomes" id="UP000641137">
    <property type="component" value="Unassembled WGS sequence"/>
</dbReference>
<dbReference type="InterPro" id="IPR053724">
    <property type="entry name" value="OMP_A26_sf"/>
</dbReference>
<keyword evidence="2" id="KW-0645">Protease</keyword>
<dbReference type="GO" id="GO:0009279">
    <property type="term" value="C:cell outer membrane"/>
    <property type="evidence" value="ECO:0007669"/>
    <property type="project" value="InterPro"/>
</dbReference>
<dbReference type="GO" id="GO:0006508">
    <property type="term" value="P:proteolysis"/>
    <property type="evidence" value="ECO:0007669"/>
    <property type="project" value="UniProtKB-KW"/>
</dbReference>
<keyword evidence="2" id="KW-0378">Hydrolase</keyword>
<feature type="signal peptide" evidence="1">
    <location>
        <begin position="1"/>
        <end position="22"/>
    </location>
</feature>
<evidence type="ECO:0000313" key="3">
    <source>
        <dbReference type="Proteomes" id="UP000641137"/>
    </source>
</evidence>
<proteinExistence type="predicted"/>
<sequence length="318" mass="35552">MKTFCVAALAGMGCVLASTGHARDLDWVSVDGALKVSGGVGLTFLRADELVWDGNSKISHLIWETTTPVLLGDISYQIAPRWILSISGTFAGRGFASGQMADYDWNREIVEYEEKESFSNWTDWSLDLAKLQHYVSADMALGYDLIQENKSYQVNLRGGFQYSDVYWKSYGGPYIYSVDDFRDDRGSFPVSQLGITYRQRHLQGFVGATFSQEFDCWSYSLSGRAGFTLLNRDHDHHLLREMYFSGKMKTAPTLGLKAEVGYRVSKKTTLVGHASFDKVFERRGDVTIPSNEMNLFLRDGGGAAFQAATIGLKAKYAF</sequence>
<keyword evidence="1" id="KW-0732">Signal</keyword>
<keyword evidence="3" id="KW-1185">Reference proteome</keyword>
<dbReference type="Pfam" id="PF01278">
    <property type="entry name" value="Omptin"/>
    <property type="match status" value="1"/>
</dbReference>
<dbReference type="GO" id="GO:0004190">
    <property type="term" value="F:aspartic-type endopeptidase activity"/>
    <property type="evidence" value="ECO:0007669"/>
    <property type="project" value="InterPro"/>
</dbReference>
<dbReference type="AlphaFoldDB" id="A0A8J3GGA8"/>
<reference evidence="2" key="2">
    <citation type="submission" date="2020-09" db="EMBL/GenBank/DDBJ databases">
        <authorList>
            <person name="Sun Q."/>
            <person name="Kim S."/>
        </authorList>
    </citation>
    <scope>NUCLEOTIDE SEQUENCE</scope>
    <source>
        <strain evidence="2">KCTC 42097</strain>
    </source>
</reference>
<reference evidence="2" key="1">
    <citation type="journal article" date="2014" name="Int. J. Syst. Evol. Microbiol.">
        <title>Complete genome sequence of Corynebacterium casei LMG S-19264T (=DSM 44701T), isolated from a smear-ripened cheese.</title>
        <authorList>
            <consortium name="US DOE Joint Genome Institute (JGI-PGF)"/>
            <person name="Walter F."/>
            <person name="Albersmeier A."/>
            <person name="Kalinowski J."/>
            <person name="Ruckert C."/>
        </authorList>
    </citation>
    <scope>NUCLEOTIDE SEQUENCE</scope>
    <source>
        <strain evidence="2">KCTC 42097</strain>
    </source>
</reference>
<name>A0A8J3GGA8_9HYPH</name>
<feature type="chain" id="PRO_5035220189" evidence="1">
    <location>
        <begin position="23"/>
        <end position="318"/>
    </location>
</feature>
<gene>
    <name evidence="2" type="primary">ompT</name>
    <name evidence="2" type="ORF">GCM10010136_11820</name>
</gene>
<dbReference type="InterPro" id="IPR020080">
    <property type="entry name" value="OM_adhesin/peptidase_omptin"/>
</dbReference>
<organism evidence="2 3">
    <name type="scientific">Limoniibacter endophyticus</name>
    <dbReference type="NCBI Taxonomy" id="1565040"/>
    <lineage>
        <taxon>Bacteria</taxon>
        <taxon>Pseudomonadati</taxon>
        <taxon>Pseudomonadota</taxon>
        <taxon>Alphaproteobacteria</taxon>
        <taxon>Hyphomicrobiales</taxon>
        <taxon>Bartonellaceae</taxon>
        <taxon>Limoniibacter</taxon>
    </lineage>
</organism>
<dbReference type="RefSeq" id="WP_189488872.1">
    <property type="nucleotide sequence ID" value="NZ_BMZO01000003.1"/>
</dbReference>
<accession>A0A8J3GGA8</accession>
<dbReference type="EMBL" id="BMZO01000003">
    <property type="protein sequence ID" value="GHC67616.1"/>
    <property type="molecule type" value="Genomic_DNA"/>
</dbReference>
<comment type="caution">
    <text evidence="2">The sequence shown here is derived from an EMBL/GenBank/DDBJ whole genome shotgun (WGS) entry which is preliminary data.</text>
</comment>
<dbReference type="SUPFAM" id="SSF69917">
    <property type="entry name" value="OMPT-like"/>
    <property type="match status" value="1"/>
</dbReference>
<protein>
    <submittedName>
        <fullName evidence="2">Outer membrane protease</fullName>
    </submittedName>
</protein>
<dbReference type="InterPro" id="IPR000036">
    <property type="entry name" value="Peptidase_A26_omptin"/>
</dbReference>